<dbReference type="Proteomes" id="UP000807309">
    <property type="component" value="Unassembled WGS sequence"/>
</dbReference>
<name>A0ABS0C510_9NOCA</name>
<gene>
    <name evidence="1" type="ORF">IU470_06920</name>
</gene>
<keyword evidence="2" id="KW-1185">Reference proteome</keyword>
<reference evidence="1 2" key="1">
    <citation type="submission" date="2020-10" db="EMBL/GenBank/DDBJ databases">
        <title>Identification of Nocardia species via Next-generation sequencing and recognition of intraspecies genetic diversity.</title>
        <authorList>
            <person name="Li P."/>
            <person name="Li P."/>
            <person name="Lu B."/>
        </authorList>
    </citation>
    <scope>NUCLEOTIDE SEQUENCE [LARGE SCALE GENOMIC DNA]</scope>
    <source>
        <strain evidence="1 2">N-11</strain>
    </source>
</reference>
<accession>A0ABS0C510</accession>
<proteinExistence type="predicted"/>
<organism evidence="1 2">
    <name type="scientific">Nocardia abscessus</name>
    <dbReference type="NCBI Taxonomy" id="120957"/>
    <lineage>
        <taxon>Bacteria</taxon>
        <taxon>Bacillati</taxon>
        <taxon>Actinomycetota</taxon>
        <taxon>Actinomycetes</taxon>
        <taxon>Mycobacteriales</taxon>
        <taxon>Nocardiaceae</taxon>
        <taxon>Nocardia</taxon>
    </lineage>
</organism>
<evidence type="ECO:0000313" key="1">
    <source>
        <dbReference type="EMBL" id="MBF6224840.1"/>
    </source>
</evidence>
<evidence type="ECO:0000313" key="2">
    <source>
        <dbReference type="Proteomes" id="UP000807309"/>
    </source>
</evidence>
<protein>
    <submittedName>
        <fullName evidence="1">Uncharacterized protein</fullName>
    </submittedName>
</protein>
<comment type="caution">
    <text evidence="1">The sequence shown here is derived from an EMBL/GenBank/DDBJ whole genome shotgun (WGS) entry which is preliminary data.</text>
</comment>
<dbReference type="EMBL" id="JADLRE010000004">
    <property type="protein sequence ID" value="MBF6224840.1"/>
    <property type="molecule type" value="Genomic_DNA"/>
</dbReference>
<dbReference type="RefSeq" id="WP_195032144.1">
    <property type="nucleotide sequence ID" value="NZ_JADLRE010000004.1"/>
</dbReference>
<sequence length="74" mass="7924">MDPQPSAELEAVRATFTADDAAELAIARKDGPLWMAVDKPQTWALVDEDGTLGDEFTVISPAFGAPQLYEGDAE</sequence>